<feature type="transmembrane region" description="Helical" evidence="7">
    <location>
        <begin position="347"/>
        <end position="365"/>
    </location>
</feature>
<feature type="transmembrane region" description="Helical" evidence="7">
    <location>
        <begin position="521"/>
        <end position="540"/>
    </location>
</feature>
<evidence type="ECO:0000313" key="9">
    <source>
        <dbReference type="EMBL" id="GAA4883359.1"/>
    </source>
</evidence>
<protein>
    <submittedName>
        <fullName evidence="9">ComEC/Rec2 family competence protein</fullName>
    </submittedName>
</protein>
<proteinExistence type="predicted"/>
<dbReference type="Pfam" id="PF03772">
    <property type="entry name" value="Competence"/>
    <property type="match status" value="1"/>
</dbReference>
<dbReference type="InterPro" id="IPR001279">
    <property type="entry name" value="Metallo-B-lactamas"/>
</dbReference>
<comment type="subcellular location">
    <subcellularLocation>
        <location evidence="1">Cell membrane</location>
        <topology evidence="1">Multi-pass membrane protein</topology>
    </subcellularLocation>
</comment>
<dbReference type="PANTHER" id="PTHR30619:SF1">
    <property type="entry name" value="RECOMBINATION PROTEIN 2"/>
    <property type="match status" value="1"/>
</dbReference>
<feature type="transmembrane region" description="Helical" evidence="7">
    <location>
        <begin position="33"/>
        <end position="64"/>
    </location>
</feature>
<dbReference type="SUPFAM" id="SSF56281">
    <property type="entry name" value="Metallo-hydrolase/oxidoreductase"/>
    <property type="match status" value="1"/>
</dbReference>
<dbReference type="InterPro" id="IPR052159">
    <property type="entry name" value="Competence_DNA_uptake"/>
</dbReference>
<organism evidence="9 10">
    <name type="scientific">Actinomycetospora straminea</name>
    <dbReference type="NCBI Taxonomy" id="663607"/>
    <lineage>
        <taxon>Bacteria</taxon>
        <taxon>Bacillati</taxon>
        <taxon>Actinomycetota</taxon>
        <taxon>Actinomycetes</taxon>
        <taxon>Pseudonocardiales</taxon>
        <taxon>Pseudonocardiaceae</taxon>
        <taxon>Actinomycetospora</taxon>
    </lineage>
</organism>
<reference evidence="10" key="1">
    <citation type="journal article" date="2019" name="Int. J. Syst. Evol. Microbiol.">
        <title>The Global Catalogue of Microorganisms (GCM) 10K type strain sequencing project: providing services to taxonomists for standard genome sequencing and annotation.</title>
        <authorList>
            <consortium name="The Broad Institute Genomics Platform"/>
            <consortium name="The Broad Institute Genome Sequencing Center for Infectious Disease"/>
            <person name="Wu L."/>
            <person name="Ma J."/>
        </authorList>
    </citation>
    <scope>NUCLEOTIDE SEQUENCE [LARGE SCALE GENOMIC DNA]</scope>
    <source>
        <strain evidence="10">JCM 17983</strain>
    </source>
</reference>
<gene>
    <name evidence="9" type="ORF">GCM10023203_39020</name>
</gene>
<feature type="region of interest" description="Disordered" evidence="6">
    <location>
        <begin position="789"/>
        <end position="815"/>
    </location>
</feature>
<feature type="transmembrane region" description="Helical" evidence="7">
    <location>
        <begin position="492"/>
        <end position="514"/>
    </location>
</feature>
<keyword evidence="5 7" id="KW-0472">Membrane</keyword>
<sequence>MTAEPPDHRSAARSVEAPELPAPPDLRLVPAALASWGVAIAALTVGWGVALVLVALAVVAVVIAARRPHVGGPRAGVVAAGGVRAVVVAAGGCAAAVGLVAGLGAFAVADHPLRPATGNGVSARLDLVVTTDPRPIRSTVPGPGRVVVRGELVGGQVGAGPGWRAGGRVVLIAPADEWGGLLPGQLVSARGRLGPPDRADLTVAVLQVRGPPRDVGPVPALQRAAGDLRGGLRDAARAVLAEDPAGLLPGLVVGDTSGVSPGLDADFRTAGLAHLTAVSGTNVAIICGAVMLLARLGRLGPRTAAVLAGLALVGFVVLARPSPSVLRAAVMGGITVLALAVGRRRSVVPALCAAIVVLLLVDPGLATDPGFALSVLATGALVLLAPGFVARMRARRVPPGVAEALAVPVAAHVVTAPVIAGLSGEVSLVAVAANLFAAPVVAPVTVLGVAAAALAPAWTAGAHALVWVAGPGVTWLVWVARRCAAVPGATLAWPGGVAGGLALAAVVVLVAAALRWRRLRAVVAAVLVGALLVLVPTRVVPPGWPPARWSLVACDVGQGDALVLATGEPGRAVLVDAGPDAGAIDGCLARLGVRSLALVVLTHLHADHVGGLAGALAGRAVGGIALGPARAPADTFAQVVRRAGVARAPVVGVGRGTVMRWPGLVLEVLGPMSSSSYVDGEDGSAVNDTSVVLRAHTPVGRVLLPGDAELSSQSSLLGSGSDLQAEILKVPHHGSRSSLPTFLTAPRASLALVSVGRGNTYGHPNPGVVGLLARSGALVRRTDESGDLAVVSMPGPRAPPAVVARGDPRPDPKRR</sequence>
<name>A0ABP9EQR5_9PSEU</name>
<feature type="compositionally biased region" description="Basic and acidic residues" evidence="6">
    <location>
        <begin position="806"/>
        <end position="815"/>
    </location>
</feature>
<feature type="transmembrane region" description="Helical" evidence="7">
    <location>
        <begin position="325"/>
        <end position="342"/>
    </location>
</feature>
<evidence type="ECO:0000256" key="3">
    <source>
        <dbReference type="ARBA" id="ARBA00022692"/>
    </source>
</evidence>
<dbReference type="SMART" id="SM00849">
    <property type="entry name" value="Lactamase_B"/>
    <property type="match status" value="1"/>
</dbReference>
<evidence type="ECO:0000256" key="7">
    <source>
        <dbReference type="SAM" id="Phobius"/>
    </source>
</evidence>
<feature type="transmembrane region" description="Helical" evidence="7">
    <location>
        <begin position="462"/>
        <end position="480"/>
    </location>
</feature>
<evidence type="ECO:0000256" key="1">
    <source>
        <dbReference type="ARBA" id="ARBA00004651"/>
    </source>
</evidence>
<comment type="caution">
    <text evidence="9">The sequence shown here is derived from an EMBL/GenBank/DDBJ whole genome shotgun (WGS) entry which is preliminary data.</text>
</comment>
<dbReference type="Pfam" id="PF00753">
    <property type="entry name" value="Lactamase_B"/>
    <property type="match status" value="1"/>
</dbReference>
<dbReference type="NCBIfam" id="TIGR00360">
    <property type="entry name" value="ComEC_N-term"/>
    <property type="match status" value="1"/>
</dbReference>
<dbReference type="EMBL" id="BAABHQ010000011">
    <property type="protein sequence ID" value="GAA4883359.1"/>
    <property type="molecule type" value="Genomic_DNA"/>
</dbReference>
<feature type="transmembrane region" description="Helical" evidence="7">
    <location>
        <begin position="401"/>
        <end position="422"/>
    </location>
</feature>
<keyword evidence="2" id="KW-1003">Cell membrane</keyword>
<dbReference type="Proteomes" id="UP001500457">
    <property type="component" value="Unassembled WGS sequence"/>
</dbReference>
<dbReference type="InterPro" id="IPR036866">
    <property type="entry name" value="RibonucZ/Hydroxyglut_hydro"/>
</dbReference>
<dbReference type="InterPro" id="IPR004477">
    <property type="entry name" value="ComEC_N"/>
</dbReference>
<accession>A0ABP9EQR5</accession>
<dbReference type="InterPro" id="IPR035681">
    <property type="entry name" value="ComA-like_MBL"/>
</dbReference>
<evidence type="ECO:0000313" key="10">
    <source>
        <dbReference type="Proteomes" id="UP001500457"/>
    </source>
</evidence>
<evidence type="ECO:0000256" key="2">
    <source>
        <dbReference type="ARBA" id="ARBA00022475"/>
    </source>
</evidence>
<dbReference type="RefSeq" id="WP_274232066.1">
    <property type="nucleotide sequence ID" value="NZ_BAABHQ010000011.1"/>
</dbReference>
<dbReference type="Gene3D" id="3.60.15.10">
    <property type="entry name" value="Ribonuclease Z/Hydroxyacylglutathione hydrolase-like"/>
    <property type="match status" value="1"/>
</dbReference>
<evidence type="ECO:0000256" key="6">
    <source>
        <dbReference type="SAM" id="MobiDB-lite"/>
    </source>
</evidence>
<feature type="transmembrane region" description="Helical" evidence="7">
    <location>
        <begin position="301"/>
        <end position="319"/>
    </location>
</feature>
<dbReference type="PANTHER" id="PTHR30619">
    <property type="entry name" value="DNA INTERNALIZATION/COMPETENCE PROTEIN COMEC/REC2"/>
    <property type="match status" value="1"/>
</dbReference>
<feature type="transmembrane region" description="Helical" evidence="7">
    <location>
        <begin position="428"/>
        <end position="455"/>
    </location>
</feature>
<evidence type="ECO:0000256" key="4">
    <source>
        <dbReference type="ARBA" id="ARBA00022989"/>
    </source>
</evidence>
<feature type="transmembrane region" description="Helical" evidence="7">
    <location>
        <begin position="272"/>
        <end position="294"/>
    </location>
</feature>
<dbReference type="CDD" id="cd07731">
    <property type="entry name" value="ComA-like_MBL-fold"/>
    <property type="match status" value="1"/>
</dbReference>
<feature type="transmembrane region" description="Helical" evidence="7">
    <location>
        <begin position="371"/>
        <end position="389"/>
    </location>
</feature>
<evidence type="ECO:0000259" key="8">
    <source>
        <dbReference type="SMART" id="SM00849"/>
    </source>
</evidence>
<evidence type="ECO:0000256" key="5">
    <source>
        <dbReference type="ARBA" id="ARBA00023136"/>
    </source>
</evidence>
<feature type="domain" description="Metallo-beta-lactamase" evidence="8">
    <location>
        <begin position="558"/>
        <end position="757"/>
    </location>
</feature>
<keyword evidence="3 7" id="KW-0812">Transmembrane</keyword>
<keyword evidence="10" id="KW-1185">Reference proteome</keyword>
<keyword evidence="4 7" id="KW-1133">Transmembrane helix</keyword>
<feature type="transmembrane region" description="Helical" evidence="7">
    <location>
        <begin position="85"/>
        <end position="109"/>
    </location>
</feature>